<dbReference type="GO" id="GO:0005886">
    <property type="term" value="C:plasma membrane"/>
    <property type="evidence" value="ECO:0007669"/>
    <property type="project" value="InterPro"/>
</dbReference>
<protein>
    <recommendedName>
        <fullName evidence="6">Translocation and assembly module TamB C-terminal domain-containing protein</fullName>
    </recommendedName>
</protein>
<evidence type="ECO:0000313" key="7">
    <source>
        <dbReference type="EMBL" id="EAV43917.1"/>
    </source>
</evidence>
<reference evidence="7 8" key="1">
    <citation type="submission" date="2006-05" db="EMBL/GenBank/DDBJ databases">
        <authorList>
            <person name="King G."/>
            <person name="Ferriera S."/>
            <person name="Johnson J."/>
            <person name="Kravitz S."/>
            <person name="Beeson K."/>
            <person name="Sutton G."/>
            <person name="Rogers Y.-H."/>
            <person name="Friedman R."/>
            <person name="Frazier M."/>
            <person name="Venter J.C."/>
        </authorList>
    </citation>
    <scope>NUCLEOTIDE SEQUENCE [LARGE SCALE GENOMIC DNA]</scope>
    <source>
        <strain evidence="8">ATCC 25650 / DSM 13394 / JCM 20685 / NBRC 16684 / NCIMB 2208 / IAM 12614 / B1</strain>
    </source>
</reference>
<sequence>MRFLKLSLRIFGFLIALAIAVPVLALSALQVPAGRTFVSNVVSSLASSDSQTITIEGLYISFGLKAEVGKVTLADQEGTWLNAETIAADWHPLRLLSGNLDISSLTAHRIDLERTPVPPTAEESETAEDSSASAGLSLPFNVTFDRLSLDEINLGAPLLGVPVSLTAAGSGSFALDPALVTADLDVHRIDGIEAGLMAKAQFEPAAETLAFDIEVSEPRGGLAARLLEVPDLPALDLSLKGDGPLTDWAAKLSLALDGRTTVTGSARIEESASERHLAFDLDGDLAPLAPPAAQAFLLGTTNAKGSARFSTEFAPLAANLTLKTQTVSLDAKADLENEAVNATADLSVSAGNEALIALDLGERRIAFGPLEGSVRVSGQRSAVDWQTKVDLKSLQTTEARTGALTLTAFGNGADLSEEVLTSPFSLTLAIDKLEGITPQTEPLSGSLELKTNGTLDGAAQSADIKDLTLSTAVGRLALSDTRLSAESVAGSGRLSVADLSRLSGLAGRDLTGALDGTFSVDLDPSQLSGTITSAIVTNNITTAIPQADALLEGETRIDVSVDLQGTDDISVTSLSVSNKALEAKGDARYQQNELSSSLTASLADLSRVDPQLAGALELEASTAGPLSALEVQAAASSKQIMLAGTPLDDLDLSAEAVANPAAPTAKIISSASLNGQPIAVDVELTSKDGGASVSPLSVKLAGNTVTGSLSLADLNKPVETLKGTLNIDAPDLASLSPLLLTEIAGQIQGTVTATPETQQLAFDIFGKDISVPSVSVGSVKLKANLKAPYAPKTVTADIELSDILTDASPVHAVKLQVQPQDGGTAFTADVKLDKNGKDGLTLAAQVNEPEAGSYVVALSDLAMRYQGIASQLKHPTTISYADGEATIEPLELQLGNGSLAVSGKAGETLDLTANLKSIPLNLANAFVPSLGLGGSLSGNVSATGSSSAPEAKWSISGTGLTANELRRNGLAALSLSTSGTLKDNKINQTTNVSDPNGLNLTAAGTVGVQKPNPISITLNGTIPTAAIRRPMLDAGLRGDGTIALNGSVGGTAAAPTYQVTATPNGLKITSLSTGITVQNFRGTASLTQNEASLNGIAGDLATGGSMSAAGTVGMKDGFPADLSLKLDNGRYVDPGLVTAEVDADLKVAGPLASTSASALISGQVSIKKADVSIPEYLPGAIPPVDVRHINASKAVQQQVAELGGDVPQTQTQQKTFPPRLDVVLSAPGRIFIRGRGLDAELQGDLKIVGTTASPQAIGAFGLKRGQLEILTRRLIFSRGNATFEGSLTPILDFAAATVVSDTTITVTVAGQADDPQIAFSSSPELPQDEVLALLLFGKSVGNLSPTQVARLAAAIATLTGGSDNGPLATIRKSLGLDAIDINTDGENGPSVAVGKYINDNIYVGVEQGTGTGSSRVKVDIDLDRGLKVRGEVGADGSSKAGIFFEREY</sequence>
<dbReference type="PANTHER" id="PTHR36985:SF1">
    <property type="entry name" value="TRANSLOCATION AND ASSEMBLY MODULE SUBUNIT TAMB"/>
    <property type="match status" value="1"/>
</dbReference>
<dbReference type="EMBL" id="AAUW01000008">
    <property type="protein sequence ID" value="EAV43917.1"/>
    <property type="molecule type" value="Genomic_DNA"/>
</dbReference>
<dbReference type="InterPro" id="IPR007452">
    <property type="entry name" value="TamB_C"/>
</dbReference>
<dbReference type="PANTHER" id="PTHR36985">
    <property type="entry name" value="TRANSLOCATION AND ASSEMBLY MODULE SUBUNIT TAMB"/>
    <property type="match status" value="1"/>
</dbReference>
<feature type="domain" description="Translocation and assembly module TamB C-terminal" evidence="6">
    <location>
        <begin position="1099"/>
        <end position="1448"/>
    </location>
</feature>
<dbReference type="OrthoDB" id="7784409at2"/>
<name>A0NU08_ROSAI</name>
<evidence type="ECO:0000259" key="6">
    <source>
        <dbReference type="Pfam" id="PF04357"/>
    </source>
</evidence>
<dbReference type="GO" id="GO:0009306">
    <property type="term" value="P:protein secretion"/>
    <property type="evidence" value="ECO:0007669"/>
    <property type="project" value="InterPro"/>
</dbReference>
<dbReference type="GeneID" id="68846942"/>
<keyword evidence="4" id="KW-0472">Membrane</keyword>
<comment type="caution">
    <text evidence="7">The sequence shown here is derived from an EMBL/GenBank/DDBJ whole genome shotgun (WGS) entry which is preliminary data.</text>
</comment>
<proteinExistence type="predicted"/>
<dbReference type="eggNOG" id="COG2911">
    <property type="taxonomic scope" value="Bacteria"/>
</dbReference>
<dbReference type="GO" id="GO:0097347">
    <property type="term" value="C:TAM protein secretion complex"/>
    <property type="evidence" value="ECO:0007669"/>
    <property type="project" value="TreeGrafter"/>
</dbReference>
<dbReference type="Proteomes" id="UP000004848">
    <property type="component" value="Unassembled WGS sequence"/>
</dbReference>
<keyword evidence="3" id="KW-1133">Transmembrane helix</keyword>
<organism evidence="7 8">
    <name type="scientific">Roseibium aggregatum (strain ATCC 25650 / DSM 13394 / JCM 20685 / NBRC 16684 / NCIMB 2208 / IAM 12614 / B1)</name>
    <name type="common">Stappia aggregata</name>
    <dbReference type="NCBI Taxonomy" id="384765"/>
    <lineage>
        <taxon>Bacteria</taxon>
        <taxon>Pseudomonadati</taxon>
        <taxon>Pseudomonadota</taxon>
        <taxon>Alphaproteobacteria</taxon>
        <taxon>Hyphomicrobiales</taxon>
        <taxon>Stappiaceae</taxon>
        <taxon>Roseibium</taxon>
    </lineage>
</organism>
<gene>
    <name evidence="7" type="ORF">SIAM614_12353</name>
</gene>
<evidence type="ECO:0000256" key="2">
    <source>
        <dbReference type="ARBA" id="ARBA00022692"/>
    </source>
</evidence>
<comment type="subcellular location">
    <subcellularLocation>
        <location evidence="1">Membrane</location>
        <topology evidence="1">Single-pass membrane protein</topology>
    </subcellularLocation>
</comment>
<evidence type="ECO:0000256" key="3">
    <source>
        <dbReference type="ARBA" id="ARBA00022989"/>
    </source>
</evidence>
<evidence type="ECO:0000256" key="4">
    <source>
        <dbReference type="ARBA" id="ARBA00023136"/>
    </source>
</evidence>
<evidence type="ECO:0000313" key="8">
    <source>
        <dbReference type="Proteomes" id="UP000004848"/>
    </source>
</evidence>
<feature type="region of interest" description="Disordered" evidence="5">
    <location>
        <begin position="113"/>
        <end position="132"/>
    </location>
</feature>
<evidence type="ECO:0000256" key="1">
    <source>
        <dbReference type="ARBA" id="ARBA00004167"/>
    </source>
</evidence>
<accession>A0NU08</accession>
<evidence type="ECO:0000256" key="5">
    <source>
        <dbReference type="SAM" id="MobiDB-lite"/>
    </source>
</evidence>
<dbReference type="Pfam" id="PF04357">
    <property type="entry name" value="TamB"/>
    <property type="match status" value="1"/>
</dbReference>
<dbReference type="RefSeq" id="WP_006935129.1">
    <property type="nucleotide sequence ID" value="NZ_AAUW01000008.1"/>
</dbReference>
<keyword evidence="2" id="KW-0812">Transmembrane</keyword>